<evidence type="ECO:0000313" key="2">
    <source>
        <dbReference type="EMBL" id="ERT58683.1"/>
    </source>
</evidence>
<dbReference type="InterPro" id="IPR010001">
    <property type="entry name" value="BofA"/>
</dbReference>
<feature type="transmembrane region" description="Helical" evidence="1">
    <location>
        <begin position="6"/>
        <end position="24"/>
    </location>
</feature>
<evidence type="ECO:0000313" key="3">
    <source>
        <dbReference type="Proteomes" id="UP000017090"/>
    </source>
</evidence>
<dbReference type="RefSeq" id="WP_023053982.1">
    <property type="nucleotide sequence ID" value="NZ_AWXA01000041.1"/>
</dbReference>
<dbReference type="Proteomes" id="UP000017090">
    <property type="component" value="Unassembled WGS sequence"/>
</dbReference>
<dbReference type="STRING" id="1111454.HMPREF1250_1835"/>
<protein>
    <submittedName>
        <fullName evidence="2">SigmaK-factor processing regulatory protein BofA</fullName>
    </submittedName>
</protein>
<dbReference type="OrthoDB" id="1625353at2"/>
<keyword evidence="1" id="KW-0472">Membrane</keyword>
<name>U7UJQ7_9FIRM</name>
<organism evidence="2 3">
    <name type="scientific">Megasphaera vaginalis</name>
    <name type="common">ex Srinivasan et al. 2021</name>
    <dbReference type="NCBI Taxonomy" id="1111454"/>
    <lineage>
        <taxon>Bacteria</taxon>
        <taxon>Bacillati</taxon>
        <taxon>Bacillota</taxon>
        <taxon>Negativicutes</taxon>
        <taxon>Veillonellales</taxon>
        <taxon>Veillonellaceae</taxon>
        <taxon>Megasphaera</taxon>
    </lineage>
</organism>
<keyword evidence="3" id="KW-1185">Reference proteome</keyword>
<feature type="transmembrane region" description="Helical" evidence="1">
    <location>
        <begin position="57"/>
        <end position="80"/>
    </location>
</feature>
<gene>
    <name evidence="2" type="ORF">HMPREF1250_1835</name>
</gene>
<keyword evidence="1" id="KW-0812">Transmembrane</keyword>
<accession>U7UJQ7</accession>
<dbReference type="PATRIC" id="fig|1111454.3.peg.1502"/>
<feature type="transmembrane region" description="Helical" evidence="1">
    <location>
        <begin position="31"/>
        <end position="51"/>
    </location>
</feature>
<dbReference type="EMBL" id="AWXA01000041">
    <property type="protein sequence ID" value="ERT58683.1"/>
    <property type="molecule type" value="Genomic_DNA"/>
</dbReference>
<dbReference type="Pfam" id="PF07441">
    <property type="entry name" value="BofA"/>
    <property type="match status" value="1"/>
</dbReference>
<keyword evidence="1" id="KW-1133">Transmembrane helix</keyword>
<dbReference type="AlphaFoldDB" id="U7UJQ7"/>
<comment type="caution">
    <text evidence="2">The sequence shown here is derived from an EMBL/GenBank/DDBJ whole genome shotgun (WGS) entry which is preliminary data.</text>
</comment>
<sequence length="81" mass="8847">MEYTSILIGIVVLFILNRLLLAPLRHLIVNVVSGLVVFWLINTFGAAFGLHTVPVTWVTGLLVGIFGLPGVLAVTAFYTFF</sequence>
<evidence type="ECO:0000256" key="1">
    <source>
        <dbReference type="SAM" id="Phobius"/>
    </source>
</evidence>
<reference evidence="2 3" key="1">
    <citation type="submission" date="2013-09" db="EMBL/GenBank/DDBJ databases">
        <authorList>
            <person name="Durkin A.S."/>
            <person name="Haft D.R."/>
            <person name="McCorrison J."/>
            <person name="Torralba M."/>
            <person name="Gillis M."/>
            <person name="Haft D.H."/>
            <person name="Methe B."/>
            <person name="Sutton G."/>
            <person name="Nelson K.E."/>
        </authorList>
    </citation>
    <scope>NUCLEOTIDE SEQUENCE [LARGE SCALE GENOMIC DNA]</scope>
    <source>
        <strain evidence="2 3">BV3C16-1</strain>
    </source>
</reference>
<proteinExistence type="predicted"/>